<dbReference type="OrthoDB" id="1681689at2759"/>
<evidence type="ECO:0000256" key="1">
    <source>
        <dbReference type="SAM" id="MobiDB-lite"/>
    </source>
</evidence>
<feature type="compositionally biased region" description="Basic residues" evidence="1">
    <location>
        <begin position="316"/>
        <end position="334"/>
    </location>
</feature>
<comment type="caution">
    <text evidence="2">The sequence shown here is derived from an EMBL/GenBank/DDBJ whole genome shotgun (WGS) entry which is preliminary data.</text>
</comment>
<feature type="region of interest" description="Disordered" evidence="1">
    <location>
        <begin position="111"/>
        <end position="133"/>
    </location>
</feature>
<evidence type="ECO:0000313" key="2">
    <source>
        <dbReference type="EMBL" id="GFY93534.1"/>
    </source>
</evidence>
<accession>A0A7J0F4D3</accession>
<name>A0A7J0F4D3_9ERIC</name>
<feature type="region of interest" description="Disordered" evidence="1">
    <location>
        <begin position="172"/>
        <end position="207"/>
    </location>
</feature>
<gene>
    <name evidence="2" type="ORF">Acr_08g0019300</name>
</gene>
<proteinExistence type="predicted"/>
<dbReference type="EMBL" id="BJWL01000008">
    <property type="protein sequence ID" value="GFY93534.1"/>
    <property type="molecule type" value="Genomic_DNA"/>
</dbReference>
<dbReference type="Proteomes" id="UP000585474">
    <property type="component" value="Unassembled WGS sequence"/>
</dbReference>
<protein>
    <submittedName>
        <fullName evidence="2">Uncharacterized protein</fullName>
    </submittedName>
</protein>
<reference evidence="2 3" key="1">
    <citation type="submission" date="2019-07" db="EMBL/GenBank/DDBJ databases">
        <title>De Novo Assembly of kiwifruit Actinidia rufa.</title>
        <authorList>
            <person name="Sugita-Konishi S."/>
            <person name="Sato K."/>
            <person name="Mori E."/>
            <person name="Abe Y."/>
            <person name="Kisaki G."/>
            <person name="Hamano K."/>
            <person name="Suezawa K."/>
            <person name="Otani M."/>
            <person name="Fukuda T."/>
            <person name="Manabe T."/>
            <person name="Gomi K."/>
            <person name="Tabuchi M."/>
            <person name="Akimitsu K."/>
            <person name="Kataoka I."/>
        </authorList>
    </citation>
    <scope>NUCLEOTIDE SEQUENCE [LARGE SCALE GENOMIC DNA]</scope>
    <source>
        <strain evidence="3">cv. Fuchu</strain>
    </source>
</reference>
<evidence type="ECO:0000313" key="3">
    <source>
        <dbReference type="Proteomes" id="UP000585474"/>
    </source>
</evidence>
<organism evidence="2 3">
    <name type="scientific">Actinidia rufa</name>
    <dbReference type="NCBI Taxonomy" id="165716"/>
    <lineage>
        <taxon>Eukaryota</taxon>
        <taxon>Viridiplantae</taxon>
        <taxon>Streptophyta</taxon>
        <taxon>Embryophyta</taxon>
        <taxon>Tracheophyta</taxon>
        <taxon>Spermatophyta</taxon>
        <taxon>Magnoliopsida</taxon>
        <taxon>eudicotyledons</taxon>
        <taxon>Gunneridae</taxon>
        <taxon>Pentapetalae</taxon>
        <taxon>asterids</taxon>
        <taxon>Ericales</taxon>
        <taxon>Actinidiaceae</taxon>
        <taxon>Actinidia</taxon>
    </lineage>
</organism>
<feature type="region of interest" description="Disordered" evidence="1">
    <location>
        <begin position="309"/>
        <end position="334"/>
    </location>
</feature>
<dbReference type="AlphaFoldDB" id="A0A7J0F4D3"/>
<feature type="region of interest" description="Disordered" evidence="1">
    <location>
        <begin position="222"/>
        <end position="250"/>
    </location>
</feature>
<feature type="region of interest" description="Disordered" evidence="1">
    <location>
        <begin position="384"/>
        <end position="430"/>
    </location>
</feature>
<keyword evidence="3" id="KW-1185">Reference proteome</keyword>
<sequence>MEEDEEDPYASILEACKRSPCEGLGLTLTNDETESSIVPLPHPLTTQYCRLVDHAAERDGTIILPESIDDYLCHTPEASQHDDHHYTDACMEAHHTPPCVVSYQISSPPSLDLSLPNSQDATNDADSEAHQKQSDSLWLSQLKSLARLELEGFFDHAVSIVTRFRDSKYRLSLSWSPSPSPSPSNLGDKLVGSSPKSRNQAPLKRSKRQYIDVVRSKSCSEKRILGPSSKSKRKNVTGESPFKKHKHRDNNFKSLVASTDADQADSLWLSQLKSMARQEGVFDHAISIITGFRASQYRHSLSPSPMEILDLGPSSKPKRKNVSNRSPLKKHKHCQNNLALQSSKNKMGGGLDETGGVSAIVLSDSDEENHCRVIGTLKGVSFKEPGRLRDDVGGSSRNTENHDKSKGVRSSVGANSSVAGQLKRAASTSKATISLAVSGAVGNN</sequence>